<name>A0ABZ1CK66_9PROT</name>
<dbReference type="RefSeq" id="WP_324780312.1">
    <property type="nucleotide sequence ID" value="NZ_CP141769.1"/>
</dbReference>
<dbReference type="PANTHER" id="PTHR30605">
    <property type="entry name" value="ANHYDRO-N-ACETYLMURAMIC ACID KINASE"/>
    <property type="match status" value="1"/>
</dbReference>
<dbReference type="Pfam" id="PF03702">
    <property type="entry name" value="AnmK"/>
    <property type="match status" value="1"/>
</dbReference>
<dbReference type="GO" id="GO:0016301">
    <property type="term" value="F:kinase activity"/>
    <property type="evidence" value="ECO:0007669"/>
    <property type="project" value="UniProtKB-KW"/>
</dbReference>
<keyword evidence="1" id="KW-0067">ATP-binding</keyword>
<comment type="pathway">
    <text evidence="1">Cell wall biogenesis; peptidoglycan recycling.</text>
</comment>
<accession>A0ABZ1CK66</accession>
<dbReference type="Proteomes" id="UP001334732">
    <property type="component" value="Chromosome"/>
</dbReference>
<keyword evidence="1 2" id="KW-0418">Kinase</keyword>
<gene>
    <name evidence="1" type="primary">anmK</name>
    <name evidence="2" type="ORF">VA613_02620</name>
</gene>
<keyword evidence="1" id="KW-0547">Nucleotide-binding</keyword>
<keyword evidence="1" id="KW-0119">Carbohydrate metabolism</keyword>
<dbReference type="SUPFAM" id="SSF53067">
    <property type="entry name" value="Actin-like ATPase domain"/>
    <property type="match status" value="1"/>
</dbReference>
<dbReference type="NCBIfam" id="NF007139">
    <property type="entry name" value="PRK09585.1-3"/>
    <property type="match status" value="1"/>
</dbReference>
<comment type="similarity">
    <text evidence="1">Belongs to the anhydro-N-acetylmuramic acid kinase family.</text>
</comment>
<comment type="pathway">
    <text evidence="1">Amino-sugar metabolism; 1,6-anhydro-N-acetylmuramate degradation.</text>
</comment>
<dbReference type="HAMAP" id="MF_01270">
    <property type="entry name" value="AnhMurNAc_kinase"/>
    <property type="match status" value="1"/>
</dbReference>
<comment type="catalytic activity">
    <reaction evidence="1">
        <text>1,6-anhydro-N-acetyl-beta-muramate + ATP + H2O = N-acetyl-D-muramate 6-phosphate + ADP + H(+)</text>
        <dbReference type="Rhea" id="RHEA:24952"/>
        <dbReference type="ChEBI" id="CHEBI:15377"/>
        <dbReference type="ChEBI" id="CHEBI:15378"/>
        <dbReference type="ChEBI" id="CHEBI:30616"/>
        <dbReference type="ChEBI" id="CHEBI:58690"/>
        <dbReference type="ChEBI" id="CHEBI:58722"/>
        <dbReference type="ChEBI" id="CHEBI:456216"/>
        <dbReference type="EC" id="2.7.1.170"/>
    </reaction>
</comment>
<dbReference type="CDD" id="cd24050">
    <property type="entry name" value="ASKHA_NBD_ANMK"/>
    <property type="match status" value="1"/>
</dbReference>
<reference evidence="2 3" key="1">
    <citation type="submission" date="2023-12" db="EMBL/GenBank/DDBJ databases">
        <title>Thiobacillus sedimentum sp. nov., a chemolithoautotrophic sulfur-oxidizing bacterium isolated from freshwater sediment.</title>
        <authorList>
            <person name="Luo J."/>
            <person name="Dai C."/>
        </authorList>
    </citation>
    <scope>NUCLEOTIDE SEQUENCE [LARGE SCALE GENOMIC DNA]</scope>
    <source>
        <strain evidence="2 3">SCUT-2</strain>
    </source>
</reference>
<keyword evidence="1 2" id="KW-0808">Transferase</keyword>
<keyword evidence="3" id="KW-1185">Reference proteome</keyword>
<protein>
    <recommendedName>
        <fullName evidence="1">Anhydro-N-acetylmuramic acid kinase</fullName>
        <ecNumber evidence="1">2.7.1.170</ecNumber>
    </recommendedName>
    <alternativeName>
        <fullName evidence="1">AnhMurNAc kinase</fullName>
    </alternativeName>
</protein>
<dbReference type="EMBL" id="CP141769">
    <property type="protein sequence ID" value="WRS39782.1"/>
    <property type="molecule type" value="Genomic_DNA"/>
</dbReference>
<organism evidence="2 3">
    <name type="scientific">Thiobacillus sedimenti</name>
    <dbReference type="NCBI Taxonomy" id="3110231"/>
    <lineage>
        <taxon>Bacteria</taxon>
        <taxon>Pseudomonadati</taxon>
        <taxon>Pseudomonadota</taxon>
        <taxon>Betaproteobacteria</taxon>
        <taxon>Nitrosomonadales</taxon>
        <taxon>Thiobacillaceae</taxon>
        <taxon>Thiobacillus</taxon>
    </lineage>
</organism>
<sequence length="372" mass="39369">MSETATHEAERYVGLMSGTSLDGVDAVLAEIGPTGPIRLLHSHYLPYPEALRTQLLALHAPQANEIHLAALAANDLARLYADAVNALLGDGARDSVRAIGCHGQTLRHRPADGYTLQIGNAALLAELTGIAVVADFRSRDIAAGGQGAPLVPAFHAHVLRDPVIHRVIANVGGIANVTDLPPTGPVRGWDTGPGNLLLDAWILRHQGAHYDPDGRWAASGRVHPALFDALTDHAYLRQPPPKSAGREQFNLDWLDAVLAGLHEAVAPADVQATLLEFTAVSLADAVRRDCAGARELYVCGGGAHNGALMRRVRARLAGVEVDTTTALGIDPDWMEALAFAWLARQTLHRAPGNLPAVTGARGERVLGAVYPA</sequence>
<feature type="binding site" evidence="1">
    <location>
        <begin position="18"/>
        <end position="25"/>
    </location>
    <ligand>
        <name>ATP</name>
        <dbReference type="ChEBI" id="CHEBI:30616"/>
    </ligand>
</feature>
<dbReference type="InterPro" id="IPR005338">
    <property type="entry name" value="Anhydro_N_Ac-Mur_kinase"/>
</dbReference>
<evidence type="ECO:0000313" key="2">
    <source>
        <dbReference type="EMBL" id="WRS39782.1"/>
    </source>
</evidence>
<dbReference type="InterPro" id="IPR043129">
    <property type="entry name" value="ATPase_NBD"/>
</dbReference>
<evidence type="ECO:0000313" key="3">
    <source>
        <dbReference type="Proteomes" id="UP001334732"/>
    </source>
</evidence>
<evidence type="ECO:0000256" key="1">
    <source>
        <dbReference type="HAMAP-Rule" id="MF_01270"/>
    </source>
</evidence>
<dbReference type="PANTHER" id="PTHR30605:SF0">
    <property type="entry name" value="ANHYDRO-N-ACETYLMURAMIC ACID KINASE"/>
    <property type="match status" value="1"/>
</dbReference>
<dbReference type="EC" id="2.7.1.170" evidence="1"/>
<comment type="function">
    <text evidence="1">Catalyzes the specific phosphorylation of 1,6-anhydro-N-acetylmuramic acid (anhMurNAc) with the simultaneous cleavage of the 1,6-anhydro ring, generating MurNAc-6-P. Is required for the utilization of anhMurNAc either imported from the medium or derived from its own cell wall murein, and thus plays a role in cell wall recycling.</text>
</comment>
<dbReference type="Gene3D" id="3.30.420.40">
    <property type="match status" value="2"/>
</dbReference>
<proteinExistence type="inferred from homology"/>